<dbReference type="InterPro" id="IPR014388">
    <property type="entry name" value="3-oxoacid_CoA-transferase"/>
</dbReference>
<keyword evidence="2 3" id="KW-0808">Transferase</keyword>
<comment type="pathway">
    <text evidence="3">Ketone metabolism; succinyl-CoA degradation; acetoacetyl-CoA from succinyl-CoA: step 1/1.</text>
</comment>
<evidence type="ECO:0000256" key="4">
    <source>
        <dbReference type="PIRSR" id="PIRSR000858-1"/>
    </source>
</evidence>
<name>A0A1E4TET3_9ASCO</name>
<dbReference type="InterPro" id="IPR012792">
    <property type="entry name" value="3-oxoacid_CoA-transf_A"/>
</dbReference>
<dbReference type="InterPro" id="IPR037171">
    <property type="entry name" value="NagB/RpiA_transferase-like"/>
</dbReference>
<dbReference type="GO" id="GO:0008260">
    <property type="term" value="F:succinyl-CoA:3-oxo-acid CoA-transferase activity"/>
    <property type="evidence" value="ECO:0007669"/>
    <property type="project" value="UniProtKB-EC"/>
</dbReference>
<accession>A0A1E4TET3</accession>
<dbReference type="GO" id="GO:0046952">
    <property type="term" value="P:ketone body catabolic process"/>
    <property type="evidence" value="ECO:0007669"/>
    <property type="project" value="InterPro"/>
</dbReference>
<dbReference type="UniPathway" id="UPA00929">
    <property type="reaction ID" value="UER00894"/>
</dbReference>
<dbReference type="InterPro" id="IPR012791">
    <property type="entry name" value="3-oxoacid_CoA-transf_B"/>
</dbReference>
<dbReference type="Gene3D" id="3.40.1080.10">
    <property type="entry name" value="Glutaconate Coenzyme A-transferase"/>
    <property type="match status" value="2"/>
</dbReference>
<comment type="function">
    <text evidence="3">Key enzyme for ketone body catabolism. Transfers the CoA moiety from succinate to acetoacetate. Formation of the enzyme-CoA intermediate proceeds via an unstable anhydride species formed between the carboxylate groups of the enzyme and substrate.</text>
</comment>
<organism evidence="5 6">
    <name type="scientific">Tortispora caseinolytica NRRL Y-17796</name>
    <dbReference type="NCBI Taxonomy" id="767744"/>
    <lineage>
        <taxon>Eukaryota</taxon>
        <taxon>Fungi</taxon>
        <taxon>Dikarya</taxon>
        <taxon>Ascomycota</taxon>
        <taxon>Saccharomycotina</taxon>
        <taxon>Trigonopsidomycetes</taxon>
        <taxon>Trigonopsidales</taxon>
        <taxon>Trigonopsidaceae</taxon>
        <taxon>Tortispora</taxon>
    </lineage>
</organism>
<feature type="active site" description="5-glutamyl coenzyme A thioester intermediate" evidence="4">
    <location>
        <position position="337"/>
    </location>
</feature>
<dbReference type="PROSITE" id="PS01274">
    <property type="entry name" value="COA_TRANSF_2"/>
    <property type="match status" value="1"/>
</dbReference>
<keyword evidence="3" id="KW-0496">Mitochondrion</keyword>
<evidence type="ECO:0000256" key="1">
    <source>
        <dbReference type="ARBA" id="ARBA00007154"/>
    </source>
</evidence>
<dbReference type="EMBL" id="KV453842">
    <property type="protein sequence ID" value="ODV90274.1"/>
    <property type="molecule type" value="Genomic_DNA"/>
</dbReference>
<dbReference type="PIRSF" id="PIRSF000858">
    <property type="entry name" value="SCOT-t"/>
    <property type="match status" value="1"/>
</dbReference>
<gene>
    <name evidence="5" type="ORF">CANCADRAFT_104292</name>
</gene>
<protein>
    <recommendedName>
        <fullName evidence="3">Succinyl-CoA:3-ketoacid-coenzyme A transferase</fullName>
        <ecNumber evidence="3">2.8.3.5</ecNumber>
    </recommendedName>
</protein>
<evidence type="ECO:0000256" key="3">
    <source>
        <dbReference type="PIRNR" id="PIRNR000858"/>
    </source>
</evidence>
<dbReference type="EC" id="2.8.3.5" evidence="3"/>
<dbReference type="AlphaFoldDB" id="A0A1E4TET3"/>
<dbReference type="NCBIfam" id="TIGR02429">
    <property type="entry name" value="pcaI_scoA_fam"/>
    <property type="match status" value="1"/>
</dbReference>
<evidence type="ECO:0000313" key="5">
    <source>
        <dbReference type="EMBL" id="ODV90274.1"/>
    </source>
</evidence>
<keyword evidence="6" id="KW-1185">Reference proteome</keyword>
<comment type="similarity">
    <text evidence="1 3">Belongs to the 3-oxoacid CoA-transferase family.</text>
</comment>
<dbReference type="PANTHER" id="PTHR13707">
    <property type="entry name" value="KETOACID-COENZYME A TRANSFERASE"/>
    <property type="match status" value="1"/>
</dbReference>
<evidence type="ECO:0000256" key="2">
    <source>
        <dbReference type="ARBA" id="ARBA00022679"/>
    </source>
</evidence>
<dbReference type="NCBIfam" id="TIGR02428">
    <property type="entry name" value="pcaJ_scoB_fam"/>
    <property type="match status" value="1"/>
</dbReference>
<dbReference type="SMART" id="SM00882">
    <property type="entry name" value="CoA_trans"/>
    <property type="match status" value="2"/>
</dbReference>
<comment type="catalytic activity">
    <reaction evidence="3">
        <text>a 3-oxo acid + succinyl-CoA = a 3-oxoacyl-CoA + succinate</text>
        <dbReference type="Rhea" id="RHEA:24564"/>
        <dbReference type="ChEBI" id="CHEBI:30031"/>
        <dbReference type="ChEBI" id="CHEBI:35973"/>
        <dbReference type="ChEBI" id="CHEBI:57292"/>
        <dbReference type="ChEBI" id="CHEBI:90726"/>
        <dbReference type="EC" id="2.8.3.5"/>
    </reaction>
</comment>
<dbReference type="InterPro" id="IPR004165">
    <property type="entry name" value="CoA_trans_fam_I"/>
</dbReference>
<dbReference type="SUPFAM" id="SSF100950">
    <property type="entry name" value="NagB/RpiA/CoA transferase-like"/>
    <property type="match status" value="2"/>
</dbReference>
<proteinExistence type="inferred from homology"/>
<dbReference type="Pfam" id="PF01144">
    <property type="entry name" value="CoA_trans"/>
    <property type="match status" value="2"/>
</dbReference>
<dbReference type="PANTHER" id="PTHR13707:SF23">
    <property type="entry name" value="SUCCINYL-COA:3-KETOACID-COENZYME A TRANSFERASE"/>
    <property type="match status" value="1"/>
</dbReference>
<evidence type="ECO:0000313" key="6">
    <source>
        <dbReference type="Proteomes" id="UP000095023"/>
    </source>
</evidence>
<sequence>MIITARARFCAKLSLPSTFRSFSVSSSCSTVNKVYDTIDAAIDDVKSGSFIGIGGFGLCGVPFSLINKLGERADTVKDLVVSSNNAGVDGVGIGRLVNNEQVKRVIASYVGENAGIENRFMNGQLELELVPQGTLAEKFRAGGAGIPAFYTPAGYGTWVQEGGMPIRMSKDGKTIVQKSEPKEVREFNGKKYVMEPSLVPDFAFIHAEKADTLGNCVFRYTAGNYNAPIAKSGKITIVEAEEIVEAGSLKPEEIHVPGIYVDRVVKSTEPKRCERITTREPGADPAASIKHSVNRMNIVRRAAQEFQNGMYANLGIGLPMLAPTFLSSDVSVILQSENGILGLGPYPLKGEEDPDLINAGKETVSIAQGGAVFSSDESFGMIRAGRINMTILGGMQVSQYGDLANWMVPGKLKGMGGAMDLVAHPDMTRVVVTMEHCDRKGNPKIVESCEFPLTGVKCVSRIITDLAVFDVDRETGLTLREYAPGSSVEEVTAKTGAKFKVADDVKPMSL</sequence>
<dbReference type="OrthoDB" id="1933379at2759"/>
<dbReference type="Proteomes" id="UP000095023">
    <property type="component" value="Unassembled WGS sequence"/>
</dbReference>
<reference evidence="6" key="1">
    <citation type="submission" date="2016-02" db="EMBL/GenBank/DDBJ databases">
        <title>Comparative genomics of biotechnologically important yeasts.</title>
        <authorList>
            <consortium name="DOE Joint Genome Institute"/>
            <person name="Riley R."/>
            <person name="Haridas S."/>
            <person name="Wolfe K.H."/>
            <person name="Lopes M.R."/>
            <person name="Hittinger C.T."/>
            <person name="Goker M."/>
            <person name="Salamov A."/>
            <person name="Wisecaver J."/>
            <person name="Long T.M."/>
            <person name="Aerts A.L."/>
            <person name="Barry K."/>
            <person name="Choi C."/>
            <person name="Clum A."/>
            <person name="Coughlan A.Y."/>
            <person name="Deshpande S."/>
            <person name="Douglass A.P."/>
            <person name="Hanson S.J."/>
            <person name="Klenk H.-P."/>
            <person name="Labutti K."/>
            <person name="Lapidus A."/>
            <person name="Lindquist E."/>
            <person name="Lipzen A."/>
            <person name="Meier-Kolthoff J.P."/>
            <person name="Ohm R.A."/>
            <person name="Otillar R.P."/>
            <person name="Pangilinan J."/>
            <person name="Peng Y."/>
            <person name="Rokas A."/>
            <person name="Rosa C.A."/>
            <person name="Scheuner C."/>
            <person name="Sibirny A.A."/>
            <person name="Slot J.C."/>
            <person name="Stielow J.B."/>
            <person name="Sun H."/>
            <person name="Kurtzman C.P."/>
            <person name="Blackwell M."/>
            <person name="Jeffries T.W."/>
            <person name="Grigoriev I.V."/>
        </authorList>
    </citation>
    <scope>NUCLEOTIDE SEQUENCE [LARGE SCALE GENOMIC DNA]</scope>
    <source>
        <strain evidence="6">NRRL Y-17796</strain>
    </source>
</reference>
<dbReference type="InterPro" id="IPR004164">
    <property type="entry name" value="CoA_transf_AS"/>
</dbReference>